<evidence type="ECO:0000259" key="1">
    <source>
        <dbReference type="Pfam" id="PF21812"/>
    </source>
</evidence>
<dbReference type="EMBL" id="JAECVW010000001">
    <property type="protein sequence ID" value="MBH8593987.1"/>
    <property type="molecule type" value="Genomic_DNA"/>
</dbReference>
<dbReference type="InterPro" id="IPR049248">
    <property type="entry name" value="DUF6881"/>
</dbReference>
<sequence>MSRKIYIMVDHVHDHDDLPVRICSELDENRYEVRKVEVFRDGSIGYAYDDIEAGPTGLGKLPVPPLEEIAQDPYEIFFPKEITQEEFEQIWKETVGDAR</sequence>
<accession>A0A8I1A1W9</accession>
<feature type="domain" description="DUF6881" evidence="1">
    <location>
        <begin position="6"/>
        <end position="95"/>
    </location>
</feature>
<protein>
    <recommendedName>
        <fullName evidence="1">DUF6881 domain-containing protein</fullName>
    </recommendedName>
</protein>
<gene>
    <name evidence="2" type="ORF">I8U20_01430</name>
</gene>
<evidence type="ECO:0000313" key="2">
    <source>
        <dbReference type="EMBL" id="MBH8593987.1"/>
    </source>
</evidence>
<proteinExistence type="predicted"/>
<keyword evidence="3" id="KW-1185">Reference proteome</keyword>
<comment type="caution">
    <text evidence="2">The sequence shown here is derived from an EMBL/GenBank/DDBJ whole genome shotgun (WGS) entry which is preliminary data.</text>
</comment>
<dbReference type="AlphaFoldDB" id="A0A8I1A1W9"/>
<dbReference type="Pfam" id="PF21812">
    <property type="entry name" value="DUF6881"/>
    <property type="match status" value="1"/>
</dbReference>
<organism evidence="2 3">
    <name type="scientific">Thermoactinomyces intermedius</name>
    <dbReference type="NCBI Taxonomy" id="2024"/>
    <lineage>
        <taxon>Bacteria</taxon>
        <taxon>Bacillati</taxon>
        <taxon>Bacillota</taxon>
        <taxon>Bacilli</taxon>
        <taxon>Bacillales</taxon>
        <taxon>Thermoactinomycetaceae</taxon>
        <taxon>Thermoactinomyces</taxon>
    </lineage>
</organism>
<dbReference type="Proteomes" id="UP000633619">
    <property type="component" value="Unassembled WGS sequence"/>
</dbReference>
<name>A0A8I1A1W9_THEIN</name>
<evidence type="ECO:0000313" key="3">
    <source>
        <dbReference type="Proteomes" id="UP000633619"/>
    </source>
</evidence>
<reference evidence="2 3" key="1">
    <citation type="submission" date="2020-12" db="EMBL/GenBank/DDBJ databases">
        <title>WGS of Thermoactinomyces spp.</title>
        <authorList>
            <person name="Cheng K."/>
        </authorList>
    </citation>
    <scope>NUCLEOTIDE SEQUENCE [LARGE SCALE GENOMIC DNA]</scope>
    <source>
        <strain evidence="3">CICC 10671\DSM 43846</strain>
    </source>
</reference>
<dbReference type="RefSeq" id="WP_198053087.1">
    <property type="nucleotide sequence ID" value="NZ_JACEIR010000001.1"/>
</dbReference>